<evidence type="ECO:0000313" key="2">
    <source>
        <dbReference type="EMBL" id="AVR46655.1"/>
    </source>
</evidence>
<accession>A0A2R3Z8R0</accession>
<reference evidence="3" key="1">
    <citation type="submission" date="2018-03" db="EMBL/GenBank/DDBJ databases">
        <title>Gramella fulva sp. nov., isolated from a dry surface of tidal flat.</title>
        <authorList>
            <person name="Hwang S.H."/>
            <person name="Hwang W.M."/>
            <person name="Kang K."/>
            <person name="Ahn T.-Y."/>
        </authorList>
    </citation>
    <scope>NUCLEOTIDE SEQUENCE [LARGE SCALE GENOMIC DNA]</scope>
    <source>
        <strain evidence="3">SH35</strain>
    </source>
</reference>
<dbReference type="EMBL" id="CP028136">
    <property type="protein sequence ID" value="AVR46655.1"/>
    <property type="molecule type" value="Genomic_DNA"/>
</dbReference>
<keyword evidence="1" id="KW-0812">Transmembrane</keyword>
<protein>
    <submittedName>
        <fullName evidence="2">Uncharacterized protein</fullName>
    </submittedName>
</protein>
<sequence length="149" mass="17086">MESGKIEKLIEKYEEGQTSLAEENILREYFKNEVPAHLSPYKLMFAFAEKQRENKMEEKAPQVGQKSYRFTWASVAAVLIIALGVFFFFQNSSSSLNQNDLGTITDEELALQKTKETLQMVSQIMNEGSADLVYLKEFNKTTNKIIKID</sequence>
<feature type="transmembrane region" description="Helical" evidence="1">
    <location>
        <begin position="70"/>
        <end position="89"/>
    </location>
</feature>
<dbReference type="OrthoDB" id="1098521at2"/>
<gene>
    <name evidence="2" type="ORF">C7S20_16050</name>
</gene>
<keyword evidence="1" id="KW-0472">Membrane</keyword>
<keyword evidence="3" id="KW-1185">Reference proteome</keyword>
<dbReference type="Proteomes" id="UP000241507">
    <property type="component" value="Chromosome"/>
</dbReference>
<evidence type="ECO:0000256" key="1">
    <source>
        <dbReference type="SAM" id="Phobius"/>
    </source>
</evidence>
<dbReference type="KEGG" id="grs:C7S20_16050"/>
<name>A0A2R3Z8R0_9FLAO</name>
<dbReference type="RefSeq" id="WP_107013427.1">
    <property type="nucleotide sequence ID" value="NZ_CP028136.1"/>
</dbReference>
<dbReference type="AlphaFoldDB" id="A0A2R3Z8R0"/>
<proteinExistence type="predicted"/>
<organism evidence="2 3">
    <name type="scientific">Christiangramia fulva</name>
    <dbReference type="NCBI Taxonomy" id="2126553"/>
    <lineage>
        <taxon>Bacteria</taxon>
        <taxon>Pseudomonadati</taxon>
        <taxon>Bacteroidota</taxon>
        <taxon>Flavobacteriia</taxon>
        <taxon>Flavobacteriales</taxon>
        <taxon>Flavobacteriaceae</taxon>
        <taxon>Christiangramia</taxon>
    </lineage>
</organism>
<keyword evidence="1" id="KW-1133">Transmembrane helix</keyword>
<evidence type="ECO:0000313" key="3">
    <source>
        <dbReference type="Proteomes" id="UP000241507"/>
    </source>
</evidence>